<dbReference type="RefSeq" id="WP_015936355.1">
    <property type="nucleotide sequence ID" value="NC_011886.1"/>
</dbReference>
<proteinExistence type="predicted"/>
<dbReference type="EMBL" id="CP001341">
    <property type="protein sequence ID" value="ACL39132.1"/>
    <property type="molecule type" value="Genomic_DNA"/>
</dbReference>
<dbReference type="AlphaFoldDB" id="B8HE97"/>
<gene>
    <name evidence="1" type="ordered locus">Achl_1141</name>
</gene>
<dbReference type="SUPFAM" id="SSF50475">
    <property type="entry name" value="FMN-binding split barrel"/>
    <property type="match status" value="1"/>
</dbReference>
<sequence length="212" mass="22789">MYIPAHFAAGPEATRHLLTSPGAANLITMTDAGLLATLLPFVFEPDVGEYGALHAHVARNNPQATAPVTGEALAIIQGPDAYISPSWYMSKAEHGRVVPTWNYSTAHVYGELVVHDDAGWLARHVRRLTDRHEGEREHPWSVDDAPAKFIAGQLRAIVGIELMITRIEAKEKLSQNRSAADASGVVAGLRSSGQEASAAAVERVLAQQTPES</sequence>
<dbReference type="Pfam" id="PF04299">
    <property type="entry name" value="FMN_bind_2"/>
    <property type="match status" value="1"/>
</dbReference>
<accession>B8HE97</accession>
<evidence type="ECO:0000313" key="2">
    <source>
        <dbReference type="Proteomes" id="UP000002505"/>
    </source>
</evidence>
<dbReference type="PANTHER" id="PTHR35802">
    <property type="entry name" value="PROTEASE SYNTHASE AND SPORULATION PROTEIN PAI 2"/>
    <property type="match status" value="1"/>
</dbReference>
<dbReference type="KEGG" id="ach:Achl_1141"/>
<dbReference type="Proteomes" id="UP000002505">
    <property type="component" value="Chromosome"/>
</dbReference>
<dbReference type="HOGENOM" id="CLU_065853_0_1_11"/>
<reference evidence="1" key="1">
    <citation type="submission" date="2009-01" db="EMBL/GenBank/DDBJ databases">
        <title>Complete sequence of chromosome of Arthrobacter chlorophenolicus A6.</title>
        <authorList>
            <consortium name="US DOE Joint Genome Institute"/>
            <person name="Lucas S."/>
            <person name="Copeland A."/>
            <person name="Lapidus A."/>
            <person name="Glavina del Rio T."/>
            <person name="Tice H."/>
            <person name="Bruce D."/>
            <person name="Goodwin L."/>
            <person name="Pitluck S."/>
            <person name="Goltsman E."/>
            <person name="Clum A."/>
            <person name="Larimer F."/>
            <person name="Land M."/>
            <person name="Hauser L."/>
            <person name="Kyrpides N."/>
            <person name="Mikhailova N."/>
            <person name="Jansson J."/>
            <person name="Richardson P."/>
        </authorList>
    </citation>
    <scope>NUCLEOTIDE SEQUENCE [LARGE SCALE GENOMIC DNA]</scope>
    <source>
        <strain evidence="1">A6</strain>
    </source>
</reference>
<name>B8HE97_PSECP</name>
<dbReference type="PANTHER" id="PTHR35802:SF1">
    <property type="entry name" value="PROTEASE SYNTHASE AND SPORULATION PROTEIN PAI 2"/>
    <property type="match status" value="1"/>
</dbReference>
<dbReference type="InterPro" id="IPR012349">
    <property type="entry name" value="Split_barrel_FMN-bd"/>
</dbReference>
<dbReference type="PIRSF" id="PIRSF010372">
    <property type="entry name" value="PaiB"/>
    <property type="match status" value="1"/>
</dbReference>
<organism evidence="1 2">
    <name type="scientific">Pseudarthrobacter chlorophenolicus (strain ATCC 700700 / DSM 12829 / CIP 107037 / JCM 12360 / KCTC 9906 / NCIMB 13794 / A6)</name>
    <name type="common">Arthrobacter chlorophenolicus</name>
    <dbReference type="NCBI Taxonomy" id="452863"/>
    <lineage>
        <taxon>Bacteria</taxon>
        <taxon>Bacillati</taxon>
        <taxon>Actinomycetota</taxon>
        <taxon>Actinomycetes</taxon>
        <taxon>Micrococcales</taxon>
        <taxon>Micrococcaceae</taxon>
        <taxon>Pseudarthrobacter</taxon>
    </lineage>
</organism>
<dbReference type="Gene3D" id="2.30.110.10">
    <property type="entry name" value="Electron Transport, Fmn-binding Protein, Chain A"/>
    <property type="match status" value="1"/>
</dbReference>
<keyword evidence="2" id="KW-1185">Reference proteome</keyword>
<protein>
    <submittedName>
        <fullName evidence="1">FMN-binding negative transcriptional regulator</fullName>
    </submittedName>
</protein>
<dbReference type="eggNOG" id="COG2808">
    <property type="taxonomic scope" value="Bacteria"/>
</dbReference>
<dbReference type="OrthoDB" id="9794948at2"/>
<dbReference type="STRING" id="452863.Achl_1141"/>
<evidence type="ECO:0000313" key="1">
    <source>
        <dbReference type="EMBL" id="ACL39132.1"/>
    </source>
</evidence>
<dbReference type="InterPro" id="IPR007396">
    <property type="entry name" value="TR_PAI2-type"/>
</dbReference>